<feature type="compositionally biased region" description="Polar residues" evidence="8">
    <location>
        <begin position="87"/>
        <end position="104"/>
    </location>
</feature>
<accession>M2QLB2</accession>
<evidence type="ECO:0000256" key="1">
    <source>
        <dbReference type="ARBA" id="ARBA00004123"/>
    </source>
</evidence>
<comment type="subcellular location">
    <subcellularLocation>
        <location evidence="1 6 7">Nucleus</location>
    </subcellularLocation>
</comment>
<keyword evidence="2" id="KW-0217">Developmental protein</keyword>
<dbReference type="Gene3D" id="1.10.10.60">
    <property type="entry name" value="Homeodomain-like"/>
    <property type="match status" value="1"/>
</dbReference>
<dbReference type="InterPro" id="IPR017970">
    <property type="entry name" value="Homeobox_CS"/>
</dbReference>
<keyword evidence="3 6" id="KW-0238">DNA-binding</keyword>
<feature type="compositionally biased region" description="Polar residues" evidence="8">
    <location>
        <begin position="550"/>
        <end position="559"/>
    </location>
</feature>
<dbReference type="PROSITE" id="PS50071">
    <property type="entry name" value="HOMEOBOX_2"/>
    <property type="match status" value="1"/>
</dbReference>
<evidence type="ECO:0000256" key="4">
    <source>
        <dbReference type="ARBA" id="ARBA00023155"/>
    </source>
</evidence>
<keyword evidence="5 6" id="KW-0539">Nucleus</keyword>
<gene>
    <name evidence="10" type="ORF">CERSUDRAFT_94820</name>
</gene>
<dbReference type="InterPro" id="IPR009057">
    <property type="entry name" value="Homeodomain-like_sf"/>
</dbReference>
<dbReference type="GO" id="GO:0000978">
    <property type="term" value="F:RNA polymerase II cis-regulatory region sequence-specific DNA binding"/>
    <property type="evidence" value="ECO:0007669"/>
    <property type="project" value="TreeGrafter"/>
</dbReference>
<feature type="region of interest" description="Disordered" evidence="8">
    <location>
        <begin position="66"/>
        <end position="155"/>
    </location>
</feature>
<feature type="DNA-binding region" description="Homeobox" evidence="6">
    <location>
        <begin position="18"/>
        <end position="77"/>
    </location>
</feature>
<dbReference type="SUPFAM" id="SSF46689">
    <property type="entry name" value="Homeodomain-like"/>
    <property type="match status" value="1"/>
</dbReference>
<dbReference type="PANTHER" id="PTHR45793">
    <property type="entry name" value="HOMEOBOX PROTEIN"/>
    <property type="match status" value="1"/>
</dbReference>
<dbReference type="PANTHER" id="PTHR45793:SF5">
    <property type="entry name" value="HOMEOTIC PROTEIN OCELLILESS"/>
    <property type="match status" value="1"/>
</dbReference>
<dbReference type="InterPro" id="IPR001356">
    <property type="entry name" value="HD"/>
</dbReference>
<keyword evidence="4 6" id="KW-0371">Homeobox</keyword>
<sequence length="763" mass="80858">MDPAHVDMRTFYPYQPNEVKHRRRTTRAQLKVLEDVYTRDTKPNASLRKKLAQELDMTPRGVQVWFQNRRAKTKQQRKKAEAASLNGGAQQQSLPDQQGDNADLTSPPASPTEDQFPEEASPEPPQASPAVETARPKPDSAWNPPHSVQLYTSPGHLAPPDADLYSLRRPSLPALVNGSLAAPDVYGIGVHGLQRRGFDPTTRRRSIDTTNALRLVGHPYAHAVSVANNGSPSQGLYGDSALGQVHEDGVPSWLGAPQLQYGHRRQALAPRLSVPFLHPHHHPSQPQPQAAPHPQPVAGNGNQHAGAIQGAIADRSPPPPNIAQALTPRRSGDASNAPGTLVHPAAAHARMSAGSAAHIMRHQHRSYALSARVLAAPPPGPLPTPNFSFGDGAGSQGPSPPEASPASSANSSTVNLHAPDGNEDHAHGSELAYREAGRDEEESEYSAISRFGSIASVGGSESSWTSAGSGALGMTVGGVAVSLDVGNAPQGEWKPDWDFANAGPWKDGFQYGGRRDSCASGQFLELFNGLEVDSTHESPVPPHIIHPHGNQASHNLSQHHSGEQGPPDSLASGVNGMETRQIPEQYPSPTSTISAGTHHSPGYDPADQNSPHVQNMGHSNHVDVYQDAHSKGYGDAVHARNSSSELAYALQGHPEDLSRSQSQSSQDLNADNSQLQYPADFTGADPAGLDGASDATASSSEYGYSQQSQESSAYASAYDGSATALPYPGTPIYDQNAIQLSHMCVPASVAGGQYLALGYSQFP</sequence>
<dbReference type="Proteomes" id="UP000016930">
    <property type="component" value="Unassembled WGS sequence"/>
</dbReference>
<evidence type="ECO:0000259" key="9">
    <source>
        <dbReference type="PROSITE" id="PS50071"/>
    </source>
</evidence>
<protein>
    <recommendedName>
        <fullName evidence="9">Homeobox domain-containing protein</fullName>
    </recommendedName>
</protein>
<evidence type="ECO:0000313" key="10">
    <source>
        <dbReference type="EMBL" id="EMD37823.1"/>
    </source>
</evidence>
<feature type="region of interest" description="Disordered" evidence="8">
    <location>
        <begin position="275"/>
        <end position="340"/>
    </location>
</feature>
<keyword evidence="11" id="KW-1185">Reference proteome</keyword>
<dbReference type="OrthoDB" id="6159439at2759"/>
<feature type="compositionally biased region" description="Polar residues" evidence="8">
    <location>
        <begin position="607"/>
        <end position="618"/>
    </location>
</feature>
<evidence type="ECO:0000256" key="8">
    <source>
        <dbReference type="SAM" id="MobiDB-lite"/>
    </source>
</evidence>
<dbReference type="SMART" id="SM00389">
    <property type="entry name" value="HOX"/>
    <property type="match status" value="1"/>
</dbReference>
<evidence type="ECO:0000256" key="3">
    <source>
        <dbReference type="ARBA" id="ARBA00023125"/>
    </source>
</evidence>
<dbReference type="EMBL" id="KB445796">
    <property type="protein sequence ID" value="EMD37823.1"/>
    <property type="molecule type" value="Genomic_DNA"/>
</dbReference>
<dbReference type="CDD" id="cd00086">
    <property type="entry name" value="homeodomain"/>
    <property type="match status" value="1"/>
</dbReference>
<reference evidence="10 11" key="1">
    <citation type="journal article" date="2012" name="Proc. Natl. Acad. Sci. U.S.A.">
        <title>Comparative genomics of Ceriporiopsis subvermispora and Phanerochaete chrysosporium provide insight into selective ligninolysis.</title>
        <authorList>
            <person name="Fernandez-Fueyo E."/>
            <person name="Ruiz-Duenas F.J."/>
            <person name="Ferreira P."/>
            <person name="Floudas D."/>
            <person name="Hibbett D.S."/>
            <person name="Canessa P."/>
            <person name="Larrondo L.F."/>
            <person name="James T.Y."/>
            <person name="Seelenfreund D."/>
            <person name="Lobos S."/>
            <person name="Polanco R."/>
            <person name="Tello M."/>
            <person name="Honda Y."/>
            <person name="Watanabe T."/>
            <person name="Watanabe T."/>
            <person name="Ryu J.S."/>
            <person name="Kubicek C.P."/>
            <person name="Schmoll M."/>
            <person name="Gaskell J."/>
            <person name="Hammel K.E."/>
            <person name="St John F.J."/>
            <person name="Vanden Wymelenberg A."/>
            <person name="Sabat G."/>
            <person name="Splinter BonDurant S."/>
            <person name="Syed K."/>
            <person name="Yadav J.S."/>
            <person name="Doddapaneni H."/>
            <person name="Subramanian V."/>
            <person name="Lavin J.L."/>
            <person name="Oguiza J.A."/>
            <person name="Perez G."/>
            <person name="Pisabarro A.G."/>
            <person name="Ramirez L."/>
            <person name="Santoyo F."/>
            <person name="Master E."/>
            <person name="Coutinho P.M."/>
            <person name="Henrissat B."/>
            <person name="Lombard V."/>
            <person name="Magnuson J.K."/>
            <person name="Kuees U."/>
            <person name="Hori C."/>
            <person name="Igarashi K."/>
            <person name="Samejima M."/>
            <person name="Held B.W."/>
            <person name="Barry K.W."/>
            <person name="LaButti K.M."/>
            <person name="Lapidus A."/>
            <person name="Lindquist E.A."/>
            <person name="Lucas S.M."/>
            <person name="Riley R."/>
            <person name="Salamov A.A."/>
            <person name="Hoffmeister D."/>
            <person name="Schwenk D."/>
            <person name="Hadar Y."/>
            <person name="Yarden O."/>
            <person name="de Vries R.P."/>
            <person name="Wiebenga A."/>
            <person name="Stenlid J."/>
            <person name="Eastwood D."/>
            <person name="Grigoriev I.V."/>
            <person name="Berka R.M."/>
            <person name="Blanchette R.A."/>
            <person name="Kersten P."/>
            <person name="Martinez A.T."/>
            <person name="Vicuna R."/>
            <person name="Cullen D."/>
        </authorList>
    </citation>
    <scope>NUCLEOTIDE SEQUENCE [LARGE SCALE GENOMIC DNA]</scope>
    <source>
        <strain evidence="10 11">B</strain>
    </source>
</reference>
<dbReference type="GO" id="GO:0000981">
    <property type="term" value="F:DNA-binding transcription factor activity, RNA polymerase II-specific"/>
    <property type="evidence" value="ECO:0007669"/>
    <property type="project" value="InterPro"/>
</dbReference>
<evidence type="ECO:0000256" key="5">
    <source>
        <dbReference type="ARBA" id="ARBA00023242"/>
    </source>
</evidence>
<dbReference type="GO" id="GO:0005634">
    <property type="term" value="C:nucleus"/>
    <property type="evidence" value="ECO:0007669"/>
    <property type="project" value="UniProtKB-SubCell"/>
</dbReference>
<evidence type="ECO:0000256" key="6">
    <source>
        <dbReference type="PROSITE-ProRule" id="PRU00108"/>
    </source>
</evidence>
<dbReference type="AlphaFoldDB" id="M2QLB2"/>
<feature type="region of interest" description="Disordered" evidence="8">
    <location>
        <begin position="378"/>
        <end position="426"/>
    </location>
</feature>
<feature type="domain" description="Homeobox" evidence="9">
    <location>
        <begin position="16"/>
        <end position="76"/>
    </location>
</feature>
<dbReference type="Pfam" id="PF00046">
    <property type="entry name" value="Homeodomain"/>
    <property type="match status" value="1"/>
</dbReference>
<feature type="compositionally biased region" description="Pro residues" evidence="8">
    <location>
        <begin position="285"/>
        <end position="295"/>
    </location>
</feature>
<feature type="compositionally biased region" description="Polar residues" evidence="8">
    <location>
        <begin position="587"/>
        <end position="597"/>
    </location>
</feature>
<dbReference type="HOGENOM" id="CLU_025514_0_0_1"/>
<evidence type="ECO:0000313" key="11">
    <source>
        <dbReference type="Proteomes" id="UP000016930"/>
    </source>
</evidence>
<feature type="region of interest" description="Disordered" evidence="8">
    <location>
        <begin position="676"/>
        <end position="704"/>
    </location>
</feature>
<evidence type="ECO:0000256" key="7">
    <source>
        <dbReference type="RuleBase" id="RU000682"/>
    </source>
</evidence>
<proteinExistence type="predicted"/>
<evidence type="ECO:0000256" key="2">
    <source>
        <dbReference type="ARBA" id="ARBA00022473"/>
    </source>
</evidence>
<feature type="region of interest" description="Disordered" evidence="8">
    <location>
        <begin position="535"/>
        <end position="618"/>
    </location>
</feature>
<dbReference type="PROSITE" id="PS00027">
    <property type="entry name" value="HOMEOBOX_1"/>
    <property type="match status" value="1"/>
</dbReference>
<name>M2QLB2_CERS8</name>
<organism evidence="10 11">
    <name type="scientific">Ceriporiopsis subvermispora (strain B)</name>
    <name type="common">White-rot fungus</name>
    <name type="synonym">Gelatoporia subvermispora</name>
    <dbReference type="NCBI Taxonomy" id="914234"/>
    <lineage>
        <taxon>Eukaryota</taxon>
        <taxon>Fungi</taxon>
        <taxon>Dikarya</taxon>
        <taxon>Basidiomycota</taxon>
        <taxon>Agaricomycotina</taxon>
        <taxon>Agaricomycetes</taxon>
        <taxon>Polyporales</taxon>
        <taxon>Gelatoporiaceae</taxon>
        <taxon>Gelatoporia</taxon>
    </lineage>
</organism>